<protein>
    <submittedName>
        <fullName evidence="2">Gtpase sar1 related small g protein</fullName>
    </submittedName>
</protein>
<dbReference type="OrthoDB" id="63533at2759"/>
<accession>T0LCH1</accession>
<proteinExistence type="predicted"/>
<reference evidence="2 3" key="1">
    <citation type="journal article" date="2013" name="BMC Genomics">
        <title>Genome sequencing and comparative genomics of honey bee microsporidia, Nosema apis reveal novel insights into host-parasite interactions.</title>
        <authorList>
            <person name="Chen Yp."/>
            <person name="Pettis J.S."/>
            <person name="Zhao Y."/>
            <person name="Liu X."/>
            <person name="Tallon L.J."/>
            <person name="Sadzewicz L.D."/>
            <person name="Li R."/>
            <person name="Zheng H."/>
            <person name="Huang S."/>
            <person name="Zhang X."/>
            <person name="Hamilton M.C."/>
            <person name="Pernal S.F."/>
            <person name="Melathopoulos A.P."/>
            <person name="Yan X."/>
            <person name="Evans J.D."/>
        </authorList>
    </citation>
    <scope>NUCLEOTIDE SEQUENCE [LARGE SCALE GENOMIC DNA]</scope>
    <source>
        <strain evidence="2 3">BRL 01</strain>
    </source>
</reference>
<gene>
    <name evidence="2" type="ORF">NAPIS_ORF00394</name>
</gene>
<evidence type="ECO:0000313" key="2">
    <source>
        <dbReference type="EMBL" id="EQB62023.1"/>
    </source>
</evidence>
<dbReference type="AlphaFoldDB" id="T0LCH1"/>
<organism evidence="2 3">
    <name type="scientific">Vairimorpha apis BRL 01</name>
    <dbReference type="NCBI Taxonomy" id="1037528"/>
    <lineage>
        <taxon>Eukaryota</taxon>
        <taxon>Fungi</taxon>
        <taxon>Fungi incertae sedis</taxon>
        <taxon>Microsporidia</taxon>
        <taxon>Nosematidae</taxon>
        <taxon>Vairimorpha</taxon>
    </lineage>
</organism>
<dbReference type="GO" id="GO:0005525">
    <property type="term" value="F:GTP binding"/>
    <property type="evidence" value="ECO:0007669"/>
    <property type="project" value="InterPro"/>
</dbReference>
<dbReference type="VEuPathDB" id="MicrosporidiaDB:NAPIS_ORF00394"/>
<dbReference type="GO" id="GO:0003924">
    <property type="term" value="F:GTPase activity"/>
    <property type="evidence" value="ECO:0007669"/>
    <property type="project" value="InterPro"/>
</dbReference>
<keyword evidence="3" id="KW-1185">Reference proteome</keyword>
<dbReference type="FunFam" id="3.40.50.300:FF:000823">
    <property type="entry name" value="Small GTPase RAB, putative"/>
    <property type="match status" value="1"/>
</dbReference>
<dbReference type="SMART" id="SM00174">
    <property type="entry name" value="RHO"/>
    <property type="match status" value="1"/>
</dbReference>
<sequence length="195" mass="22456">MSKLSLPTYNYKIAILGYYSVGKSSLSLKYVRNQFNPNEESTIGASYLTKSMSTKDSTIQFEIWDTAGQERYNSLVSIYYKNADAALIVYDITSRDSFEAAKQWVYELNFQKPKDFLKILVGNKTDMEEDRQVDFEEGKEYAMQQNLIFLEASAKSGENVSKIFELFASNLPKDKYKPKKKGVKLGHSFMEYFCC</sequence>
<dbReference type="Proteomes" id="UP000053780">
    <property type="component" value="Unassembled WGS sequence"/>
</dbReference>
<dbReference type="Pfam" id="PF00071">
    <property type="entry name" value="Ras"/>
    <property type="match status" value="1"/>
</dbReference>
<dbReference type="CDD" id="cd01860">
    <property type="entry name" value="Rab5_related"/>
    <property type="match status" value="1"/>
</dbReference>
<dbReference type="PROSITE" id="PS51419">
    <property type="entry name" value="RAB"/>
    <property type="match status" value="1"/>
</dbReference>
<dbReference type="NCBIfam" id="TIGR00231">
    <property type="entry name" value="small_GTP"/>
    <property type="match status" value="1"/>
</dbReference>
<evidence type="ECO:0000256" key="1">
    <source>
        <dbReference type="ARBA" id="ARBA00022741"/>
    </source>
</evidence>
<dbReference type="InterPro" id="IPR001806">
    <property type="entry name" value="Small_GTPase"/>
</dbReference>
<dbReference type="PANTHER" id="PTHR47978">
    <property type="match status" value="1"/>
</dbReference>
<name>T0LCH1_9MICR</name>
<dbReference type="PRINTS" id="PR00449">
    <property type="entry name" value="RASTRNSFRMNG"/>
</dbReference>
<dbReference type="EMBL" id="KE647046">
    <property type="protein sequence ID" value="EQB62023.1"/>
    <property type="molecule type" value="Genomic_DNA"/>
</dbReference>
<dbReference type="SUPFAM" id="SSF52540">
    <property type="entry name" value="P-loop containing nucleoside triphosphate hydrolases"/>
    <property type="match status" value="1"/>
</dbReference>
<keyword evidence="1" id="KW-0547">Nucleotide-binding</keyword>
<dbReference type="HOGENOM" id="CLU_041217_10_2_1"/>
<dbReference type="InterPro" id="IPR005225">
    <property type="entry name" value="Small_GTP-bd"/>
</dbReference>
<dbReference type="InterPro" id="IPR027417">
    <property type="entry name" value="P-loop_NTPase"/>
</dbReference>
<dbReference type="Gene3D" id="3.40.50.300">
    <property type="entry name" value="P-loop containing nucleotide triphosphate hydrolases"/>
    <property type="match status" value="1"/>
</dbReference>
<dbReference type="SMART" id="SM00175">
    <property type="entry name" value="RAB"/>
    <property type="match status" value="1"/>
</dbReference>
<dbReference type="PROSITE" id="PS51420">
    <property type="entry name" value="RHO"/>
    <property type="match status" value="1"/>
</dbReference>
<evidence type="ECO:0000313" key="3">
    <source>
        <dbReference type="Proteomes" id="UP000053780"/>
    </source>
</evidence>
<dbReference type="PROSITE" id="PS51421">
    <property type="entry name" value="RAS"/>
    <property type="match status" value="1"/>
</dbReference>
<dbReference type="SMART" id="SM00176">
    <property type="entry name" value="RAN"/>
    <property type="match status" value="1"/>
</dbReference>
<dbReference type="SMART" id="SM00173">
    <property type="entry name" value="RAS"/>
    <property type="match status" value="1"/>
</dbReference>